<dbReference type="Proteomes" id="UP000813018">
    <property type="component" value="Unassembled WGS sequence"/>
</dbReference>
<gene>
    <name evidence="3" type="ORF">K0O23_11100</name>
</gene>
<accession>A0ABS7CUT2</accession>
<sequence length="201" mass="22471">MKKLYTILFFLAFILVSTSVQAQENRTNLKLGAKAGLNLFFLSSDNFVQESDAALGSEFGVFARIGDNIFVQPELNFVSHTQNLITEEQPTAGERDKLVVRYLRVPVFLGYRTDYDGFIASNIRFMLGPSFAYAVSVKDNNLDIARKNVKNAQFALNGGVGFELWMVNLDLLYHHGFTNFFNRSDSDSKGRAVSLNVGVGF</sequence>
<keyword evidence="1" id="KW-0732">Signal</keyword>
<feature type="domain" description="Outer membrane protein beta-barrel" evidence="2">
    <location>
        <begin position="21"/>
        <end position="182"/>
    </location>
</feature>
<keyword evidence="4" id="KW-1185">Reference proteome</keyword>
<organism evidence="3 4">
    <name type="scientific">Pontibacter aydingkolensis</name>
    <dbReference type="NCBI Taxonomy" id="1911536"/>
    <lineage>
        <taxon>Bacteria</taxon>
        <taxon>Pseudomonadati</taxon>
        <taxon>Bacteroidota</taxon>
        <taxon>Cytophagia</taxon>
        <taxon>Cytophagales</taxon>
        <taxon>Hymenobacteraceae</taxon>
        <taxon>Pontibacter</taxon>
    </lineage>
</organism>
<dbReference type="Pfam" id="PF13568">
    <property type="entry name" value="OMP_b-brl_2"/>
    <property type="match status" value="1"/>
</dbReference>
<dbReference type="RefSeq" id="WP_219877495.1">
    <property type="nucleotide sequence ID" value="NZ_JAHYXK010000008.1"/>
</dbReference>
<proteinExistence type="predicted"/>
<name>A0ABS7CUT2_9BACT</name>
<evidence type="ECO:0000256" key="1">
    <source>
        <dbReference type="SAM" id="SignalP"/>
    </source>
</evidence>
<evidence type="ECO:0000313" key="3">
    <source>
        <dbReference type="EMBL" id="MBW7467614.1"/>
    </source>
</evidence>
<dbReference type="EMBL" id="JAHYXK010000008">
    <property type="protein sequence ID" value="MBW7467614.1"/>
    <property type="molecule type" value="Genomic_DNA"/>
</dbReference>
<protein>
    <submittedName>
        <fullName evidence="3">PorT family protein</fullName>
    </submittedName>
</protein>
<feature type="signal peptide" evidence="1">
    <location>
        <begin position="1"/>
        <end position="22"/>
    </location>
</feature>
<comment type="caution">
    <text evidence="3">The sequence shown here is derived from an EMBL/GenBank/DDBJ whole genome shotgun (WGS) entry which is preliminary data.</text>
</comment>
<evidence type="ECO:0000313" key="4">
    <source>
        <dbReference type="Proteomes" id="UP000813018"/>
    </source>
</evidence>
<reference evidence="3 4" key="1">
    <citation type="journal article" date="2016" name="Int. J. Syst. Evol. Microbiol.">
        <title>Pontibacter aydingkolensis sp. nov., isolated from soil of a salt lake.</title>
        <authorList>
            <person name="Osman G."/>
            <person name="Zhang T."/>
            <person name="Lou K."/>
            <person name="Gao Y."/>
            <person name="Chang W."/>
            <person name="Lin Q."/>
            <person name="Yang H.M."/>
            <person name="Huo X.D."/>
            <person name="Wang N."/>
        </authorList>
    </citation>
    <scope>NUCLEOTIDE SEQUENCE [LARGE SCALE GENOMIC DNA]</scope>
    <source>
        <strain evidence="3 4">KACC 19255</strain>
    </source>
</reference>
<dbReference type="InterPro" id="IPR025665">
    <property type="entry name" value="Beta-barrel_OMP_2"/>
</dbReference>
<feature type="chain" id="PRO_5045487176" evidence="1">
    <location>
        <begin position="23"/>
        <end position="201"/>
    </location>
</feature>
<evidence type="ECO:0000259" key="2">
    <source>
        <dbReference type="Pfam" id="PF13568"/>
    </source>
</evidence>